<dbReference type="Pfam" id="PF10055">
    <property type="entry name" value="DUF2292"/>
    <property type="match status" value="1"/>
</dbReference>
<keyword evidence="2" id="KW-1185">Reference proteome</keyword>
<evidence type="ECO:0000313" key="2">
    <source>
        <dbReference type="Proteomes" id="UP001595555"/>
    </source>
</evidence>
<dbReference type="InterPro" id="IPR018743">
    <property type="entry name" value="DUF2292"/>
</dbReference>
<dbReference type="Proteomes" id="UP001595555">
    <property type="component" value="Unassembled WGS sequence"/>
</dbReference>
<organism evidence="1 2">
    <name type="scientific">Cellvibrio fontiphilus</name>
    <dbReference type="NCBI Taxonomy" id="1815559"/>
    <lineage>
        <taxon>Bacteria</taxon>
        <taxon>Pseudomonadati</taxon>
        <taxon>Pseudomonadota</taxon>
        <taxon>Gammaproteobacteria</taxon>
        <taxon>Cellvibrionales</taxon>
        <taxon>Cellvibrionaceae</taxon>
        <taxon>Cellvibrio</taxon>
    </lineage>
</organism>
<dbReference type="RefSeq" id="WP_378115964.1">
    <property type="nucleotide sequence ID" value="NZ_JBHRTF010000002.1"/>
</dbReference>
<gene>
    <name evidence="1" type="ORF">ACFODX_03120</name>
</gene>
<evidence type="ECO:0000313" key="1">
    <source>
        <dbReference type="EMBL" id="MFC3114532.1"/>
    </source>
</evidence>
<protein>
    <submittedName>
        <fullName evidence="1">YezD family protein</fullName>
    </submittedName>
</protein>
<name>A0ABV7FEJ0_9GAMM</name>
<proteinExistence type="predicted"/>
<reference evidence="2" key="1">
    <citation type="journal article" date="2019" name="Int. J. Syst. Evol. Microbiol.">
        <title>The Global Catalogue of Microorganisms (GCM) 10K type strain sequencing project: providing services to taxonomists for standard genome sequencing and annotation.</title>
        <authorList>
            <consortium name="The Broad Institute Genomics Platform"/>
            <consortium name="The Broad Institute Genome Sequencing Center for Infectious Disease"/>
            <person name="Wu L."/>
            <person name="Ma J."/>
        </authorList>
    </citation>
    <scope>NUCLEOTIDE SEQUENCE [LARGE SCALE GENOMIC DNA]</scope>
    <source>
        <strain evidence="2">KCTC 52237</strain>
    </source>
</reference>
<dbReference type="EMBL" id="JBHRTF010000002">
    <property type="protein sequence ID" value="MFC3114532.1"/>
    <property type="molecule type" value="Genomic_DNA"/>
</dbReference>
<sequence length="58" mass="6813">MANLQAEGEQHLSEIIDEIKKQLAQLEYGSLEIQVHNGQVVQIERREKRRWEKTPSAR</sequence>
<comment type="caution">
    <text evidence="1">The sequence shown here is derived from an EMBL/GenBank/DDBJ whole genome shotgun (WGS) entry which is preliminary data.</text>
</comment>
<accession>A0ABV7FEJ0</accession>